<gene>
    <name evidence="4" type="ORF">DEJ51_00565</name>
</gene>
<keyword evidence="4" id="KW-0540">Nuclease</keyword>
<dbReference type="EMBL" id="CP029189">
    <property type="protein sequence ID" value="QES58602.1"/>
    <property type="molecule type" value="Genomic_DNA"/>
</dbReference>
<keyword evidence="2" id="KW-1133">Transmembrane helix</keyword>
<dbReference type="InterPro" id="IPR005135">
    <property type="entry name" value="Endo/exonuclease/phosphatase"/>
</dbReference>
<feature type="transmembrane region" description="Helical" evidence="2">
    <location>
        <begin position="85"/>
        <end position="104"/>
    </location>
</feature>
<dbReference type="GO" id="GO:0004519">
    <property type="term" value="F:endonuclease activity"/>
    <property type="evidence" value="ECO:0007669"/>
    <property type="project" value="UniProtKB-KW"/>
</dbReference>
<keyword evidence="2" id="KW-0812">Transmembrane</keyword>
<name>A0A5P2DTT5_STRVZ</name>
<dbReference type="Pfam" id="PF03372">
    <property type="entry name" value="Exo_endo_phos"/>
    <property type="match status" value="1"/>
</dbReference>
<keyword evidence="2" id="KW-0472">Membrane</keyword>
<evidence type="ECO:0000313" key="5">
    <source>
        <dbReference type="Proteomes" id="UP000324101"/>
    </source>
</evidence>
<evidence type="ECO:0000259" key="3">
    <source>
        <dbReference type="Pfam" id="PF03372"/>
    </source>
</evidence>
<organism evidence="4 5">
    <name type="scientific">Streptomyces venezuelae</name>
    <dbReference type="NCBI Taxonomy" id="54571"/>
    <lineage>
        <taxon>Bacteria</taxon>
        <taxon>Bacillati</taxon>
        <taxon>Actinomycetota</taxon>
        <taxon>Actinomycetes</taxon>
        <taxon>Kitasatosporales</taxon>
        <taxon>Streptomycetaceae</taxon>
        <taxon>Streptomyces</taxon>
    </lineage>
</organism>
<dbReference type="InterPro" id="IPR036691">
    <property type="entry name" value="Endo/exonu/phosph_ase_sf"/>
</dbReference>
<dbReference type="AlphaFoldDB" id="A0A5P2DTT5"/>
<feature type="region of interest" description="Disordered" evidence="1">
    <location>
        <begin position="1"/>
        <end position="23"/>
    </location>
</feature>
<evidence type="ECO:0000256" key="1">
    <source>
        <dbReference type="SAM" id="MobiDB-lite"/>
    </source>
</evidence>
<keyword evidence="4" id="KW-0255">Endonuclease</keyword>
<accession>A0A5P2DTT5</accession>
<proteinExistence type="predicted"/>
<feature type="domain" description="Endonuclease/exonuclease/phosphatase" evidence="3">
    <location>
        <begin position="116"/>
        <end position="318"/>
    </location>
</feature>
<evidence type="ECO:0000313" key="4">
    <source>
        <dbReference type="EMBL" id="QES58602.1"/>
    </source>
</evidence>
<dbReference type="Gene3D" id="3.60.10.10">
    <property type="entry name" value="Endonuclease/exonuclease/phosphatase"/>
    <property type="match status" value="1"/>
</dbReference>
<dbReference type="Proteomes" id="UP000324101">
    <property type="component" value="Chromosome"/>
</dbReference>
<keyword evidence="4" id="KW-0378">Hydrolase</keyword>
<protein>
    <submittedName>
        <fullName evidence="4">Endonuclease</fullName>
    </submittedName>
</protein>
<sequence>MAGSGARRTARRRWGTDGRRGTPWTRGRVPAGLALLSAALLVFHSAVPNAVGRLGSALEAFLPWLGLAVPVLLVSALVRRSLTALVAVVLPAAAWAGLFGGLLLPAGRVPHDITALQHNVSDENPDPAGTARALMEPAPDLIALEELTPSALPAYEATLAAAYPYHAVEGTVGLWSKHPFTDVGRVDIRPAGIGEGWNRGLRCGVRTPRGEIAVYVAHLPSVRFRASGFGSGPRDESARLLGAAVAAEKLERVILLGDLNGTVDDRGLTPLTSRLSAPRRGLAFSWPATVPVARIDQVLTRSATAVEVWTLPATGSDHLPVAARIRLDASDASGALAASGTSDAAHAS</sequence>
<dbReference type="SUPFAM" id="SSF56219">
    <property type="entry name" value="DNase I-like"/>
    <property type="match status" value="1"/>
</dbReference>
<dbReference type="OrthoDB" id="4316587at2"/>
<reference evidence="4 5" key="1">
    <citation type="submission" date="2018-05" db="EMBL/GenBank/DDBJ databases">
        <title>Streptomyces venezuelae.</title>
        <authorList>
            <person name="Kim W."/>
            <person name="Lee N."/>
            <person name="Cho B.-K."/>
        </authorList>
    </citation>
    <scope>NUCLEOTIDE SEQUENCE [LARGE SCALE GENOMIC DNA]</scope>
    <source>
        <strain evidence="4 5">ATCC 21018</strain>
    </source>
</reference>
<evidence type="ECO:0000256" key="2">
    <source>
        <dbReference type="SAM" id="Phobius"/>
    </source>
</evidence>
<feature type="transmembrane region" description="Helical" evidence="2">
    <location>
        <begin position="60"/>
        <end position="78"/>
    </location>
</feature>